<evidence type="ECO:0000256" key="1">
    <source>
        <dbReference type="ARBA" id="ARBA00022801"/>
    </source>
</evidence>
<comment type="caution">
    <text evidence="4">The sequence shown here is derived from an EMBL/GenBank/DDBJ whole genome shotgun (WGS) entry which is preliminary data.</text>
</comment>
<dbReference type="Proteomes" id="UP000306192">
    <property type="component" value="Unassembled WGS sequence"/>
</dbReference>
<evidence type="ECO:0000313" key="4">
    <source>
        <dbReference type="EMBL" id="TIH40964.1"/>
    </source>
</evidence>
<dbReference type="GO" id="GO:0019262">
    <property type="term" value="P:N-acetylneuraminate catabolic process"/>
    <property type="evidence" value="ECO:0007669"/>
    <property type="project" value="TreeGrafter"/>
</dbReference>
<dbReference type="Gene3D" id="3.40.50.1360">
    <property type="match status" value="1"/>
</dbReference>
<sequence>MQVIILKNAEEIGDYVAGVILAGVDDGSLKVLGVATGSSPLPVYEALERRRTPELSSISAFALDEYVGLPYSHAESYHAVIDREVTKRLRLDPARVHVPDGASDDLPQACLDYEEAIRQAGGVDLQILGIGGSGHIGFNEPTSSFASRTRIKTLTPETRADNARFFDTPDQVPLHCMTQGLGTILAARRVVLVAQGRQKAAAVAAAVEGPLTAMCPGSALQLHPDATIVVDEQAAADLRLSDYYRFVFDNRPAFQR</sequence>
<gene>
    <name evidence="4" type="ORF">D4765_00755</name>
</gene>
<dbReference type="GO" id="GO:0006046">
    <property type="term" value="P:N-acetylglucosamine catabolic process"/>
    <property type="evidence" value="ECO:0007669"/>
    <property type="project" value="TreeGrafter"/>
</dbReference>
<dbReference type="InterPro" id="IPR006148">
    <property type="entry name" value="Glc/Gal-6P_isomerase"/>
</dbReference>
<accession>A0A4V4RGS7</accession>
<evidence type="ECO:0000313" key="5">
    <source>
        <dbReference type="Proteomes" id="UP000306192"/>
    </source>
</evidence>
<dbReference type="PANTHER" id="PTHR11280:SF5">
    <property type="entry name" value="GLUCOSAMINE-6-PHOSPHATE ISOMERASE"/>
    <property type="match status" value="1"/>
</dbReference>
<dbReference type="PANTHER" id="PTHR11280">
    <property type="entry name" value="GLUCOSAMINE-6-PHOSPHATE ISOMERASE"/>
    <property type="match status" value="1"/>
</dbReference>
<protein>
    <submittedName>
        <fullName evidence="4">Glucosamine-6-phosphate deaminase</fullName>
    </submittedName>
</protein>
<dbReference type="SUPFAM" id="SSF100950">
    <property type="entry name" value="NagB/RpiA/CoA transferase-like"/>
    <property type="match status" value="1"/>
</dbReference>
<dbReference type="GO" id="GO:0004342">
    <property type="term" value="F:glucosamine-6-phosphate deaminase activity"/>
    <property type="evidence" value="ECO:0007669"/>
    <property type="project" value="InterPro"/>
</dbReference>
<dbReference type="GO" id="GO:0042802">
    <property type="term" value="F:identical protein binding"/>
    <property type="evidence" value="ECO:0007669"/>
    <property type="project" value="TreeGrafter"/>
</dbReference>
<evidence type="ECO:0000256" key="2">
    <source>
        <dbReference type="ARBA" id="ARBA00023277"/>
    </source>
</evidence>
<dbReference type="GO" id="GO:0006043">
    <property type="term" value="P:glucosamine catabolic process"/>
    <property type="evidence" value="ECO:0007669"/>
    <property type="project" value="TreeGrafter"/>
</dbReference>
<dbReference type="GO" id="GO:0005975">
    <property type="term" value="P:carbohydrate metabolic process"/>
    <property type="evidence" value="ECO:0007669"/>
    <property type="project" value="InterPro"/>
</dbReference>
<reference evidence="4 5" key="1">
    <citation type="journal article" date="2019" name="Microorganisms">
        <title>Systematic Affiliation and Genome Analysis of Subtercola vilae DB165(T) with Particular Emphasis on Cold Adaptation of an Isolate from a High-Altitude Cold Volcano Lake.</title>
        <authorList>
            <person name="Villalobos A.S."/>
            <person name="Wiese J."/>
            <person name="Imhoff J.F."/>
            <person name="Dorador C."/>
            <person name="Keller A."/>
            <person name="Hentschel U."/>
        </authorList>
    </citation>
    <scope>NUCLEOTIDE SEQUENCE [LARGE SCALE GENOMIC DNA]</scope>
    <source>
        <strain evidence="4 5">DB165</strain>
    </source>
</reference>
<organism evidence="4 5">
    <name type="scientific">Subtercola vilae</name>
    <dbReference type="NCBI Taxonomy" id="2056433"/>
    <lineage>
        <taxon>Bacteria</taxon>
        <taxon>Bacillati</taxon>
        <taxon>Actinomycetota</taxon>
        <taxon>Actinomycetes</taxon>
        <taxon>Micrococcales</taxon>
        <taxon>Microbacteriaceae</taxon>
        <taxon>Subtercola</taxon>
    </lineage>
</organism>
<dbReference type="OrthoDB" id="9791139at2"/>
<dbReference type="NCBIfam" id="NF001684">
    <property type="entry name" value="PRK00443.1-4"/>
    <property type="match status" value="1"/>
</dbReference>
<dbReference type="AlphaFoldDB" id="A0A4V4RGS7"/>
<keyword evidence="2" id="KW-0119">Carbohydrate metabolism</keyword>
<keyword evidence="5" id="KW-1185">Reference proteome</keyword>
<feature type="domain" description="Glucosamine/galactosamine-6-phosphate isomerase" evidence="3">
    <location>
        <begin position="12"/>
        <end position="221"/>
    </location>
</feature>
<dbReference type="GO" id="GO:0005737">
    <property type="term" value="C:cytoplasm"/>
    <property type="evidence" value="ECO:0007669"/>
    <property type="project" value="TreeGrafter"/>
</dbReference>
<name>A0A4V4RGS7_9MICO</name>
<dbReference type="InterPro" id="IPR004547">
    <property type="entry name" value="Glucosamine6P_isomerase"/>
</dbReference>
<dbReference type="CDD" id="cd01399">
    <property type="entry name" value="GlcN6P_deaminase"/>
    <property type="match status" value="1"/>
</dbReference>
<proteinExistence type="predicted"/>
<evidence type="ECO:0000259" key="3">
    <source>
        <dbReference type="Pfam" id="PF01182"/>
    </source>
</evidence>
<dbReference type="RefSeq" id="WP_136640302.1">
    <property type="nucleotide sequence ID" value="NZ_QYRT01000001.1"/>
</dbReference>
<dbReference type="EMBL" id="QYRT01000001">
    <property type="protein sequence ID" value="TIH40964.1"/>
    <property type="molecule type" value="Genomic_DNA"/>
</dbReference>
<dbReference type="InterPro" id="IPR037171">
    <property type="entry name" value="NagB/RpiA_transferase-like"/>
</dbReference>
<dbReference type="Pfam" id="PF01182">
    <property type="entry name" value="Glucosamine_iso"/>
    <property type="match status" value="1"/>
</dbReference>
<keyword evidence="1" id="KW-0378">Hydrolase</keyword>